<keyword evidence="10" id="KW-1185">Reference proteome</keyword>
<dbReference type="Proteomes" id="UP000554837">
    <property type="component" value="Unassembled WGS sequence"/>
</dbReference>
<comment type="subcellular location">
    <subcellularLocation>
        <location evidence="1 8">Cell membrane</location>
        <topology evidence="1 8">Multi-pass membrane protein</topology>
    </subcellularLocation>
</comment>
<dbReference type="GO" id="GO:0005886">
    <property type="term" value="C:plasma membrane"/>
    <property type="evidence" value="ECO:0007669"/>
    <property type="project" value="UniProtKB-SubCell"/>
</dbReference>
<feature type="transmembrane region" description="Helical" evidence="8">
    <location>
        <begin position="98"/>
        <end position="116"/>
    </location>
</feature>
<comment type="similarity">
    <text evidence="2 8">Belongs to the 4-toluene sulfonate uptake permease (TSUP) (TC 2.A.102) family.</text>
</comment>
<evidence type="ECO:0000256" key="1">
    <source>
        <dbReference type="ARBA" id="ARBA00004651"/>
    </source>
</evidence>
<sequence>MELILVVAASLAAGFIDAIVGGGGLVLVPALFSAYPQALPATLFGTNKGAAVWGTALAAWRYARRVELRWRSLLPAIAAALVGSALGAWGATLMDARVWRLALPLILLLLLVYTLAKKDLGREHRPQHEGRSEIWRAALIGGGIGLYDGFFGPGTGSFFVFLFVRVLGYDFLHASASAKLLNTATNASALTLFAATGHIWWGVAACMAVANMAGSWMGSHLALARGAGFVRGVFLVVVGGLILKTGWDAALIWNAITA</sequence>
<dbReference type="Pfam" id="PF01925">
    <property type="entry name" value="TauE"/>
    <property type="match status" value="1"/>
</dbReference>
<accession>A0A840S9S3</accession>
<evidence type="ECO:0000256" key="8">
    <source>
        <dbReference type="RuleBase" id="RU363041"/>
    </source>
</evidence>
<feature type="transmembrane region" description="Helical" evidence="8">
    <location>
        <begin position="222"/>
        <end position="243"/>
    </location>
</feature>
<feature type="transmembrane region" description="Helical" evidence="8">
    <location>
        <begin position="42"/>
        <end position="60"/>
    </location>
</feature>
<evidence type="ECO:0000313" key="9">
    <source>
        <dbReference type="EMBL" id="MBB5205261.1"/>
    </source>
</evidence>
<evidence type="ECO:0000256" key="7">
    <source>
        <dbReference type="ARBA" id="ARBA00023136"/>
    </source>
</evidence>
<proteinExistence type="inferred from homology"/>
<evidence type="ECO:0000256" key="4">
    <source>
        <dbReference type="ARBA" id="ARBA00022475"/>
    </source>
</evidence>
<evidence type="ECO:0000256" key="3">
    <source>
        <dbReference type="ARBA" id="ARBA00022448"/>
    </source>
</evidence>
<evidence type="ECO:0000313" key="10">
    <source>
        <dbReference type="Proteomes" id="UP000554837"/>
    </source>
</evidence>
<dbReference type="PANTHER" id="PTHR30269:SF0">
    <property type="entry name" value="MEMBRANE TRANSPORTER PROTEIN YFCA-RELATED"/>
    <property type="match status" value="1"/>
</dbReference>
<keyword evidence="4 8" id="KW-1003">Cell membrane</keyword>
<gene>
    <name evidence="9" type="ORF">HNQ51_002580</name>
</gene>
<evidence type="ECO:0000256" key="5">
    <source>
        <dbReference type="ARBA" id="ARBA00022692"/>
    </source>
</evidence>
<comment type="caution">
    <text evidence="9">The sequence shown here is derived from an EMBL/GenBank/DDBJ whole genome shotgun (WGS) entry which is preliminary data.</text>
</comment>
<dbReference type="EMBL" id="JACHHO010000003">
    <property type="protein sequence ID" value="MBB5205261.1"/>
    <property type="molecule type" value="Genomic_DNA"/>
</dbReference>
<feature type="transmembrane region" description="Helical" evidence="8">
    <location>
        <begin position="137"/>
        <end position="167"/>
    </location>
</feature>
<feature type="transmembrane region" description="Helical" evidence="8">
    <location>
        <begin position="72"/>
        <end position="92"/>
    </location>
</feature>
<keyword evidence="5 8" id="KW-0812">Transmembrane</keyword>
<dbReference type="AlphaFoldDB" id="A0A840S9S3"/>
<organism evidence="9 10">
    <name type="scientific">Inhella inkyongensis</name>
    <dbReference type="NCBI Taxonomy" id="392593"/>
    <lineage>
        <taxon>Bacteria</taxon>
        <taxon>Pseudomonadati</taxon>
        <taxon>Pseudomonadota</taxon>
        <taxon>Betaproteobacteria</taxon>
        <taxon>Burkholderiales</taxon>
        <taxon>Sphaerotilaceae</taxon>
        <taxon>Inhella</taxon>
    </lineage>
</organism>
<dbReference type="PANTHER" id="PTHR30269">
    <property type="entry name" value="TRANSMEMBRANE PROTEIN YFCA"/>
    <property type="match status" value="1"/>
</dbReference>
<evidence type="ECO:0000256" key="6">
    <source>
        <dbReference type="ARBA" id="ARBA00022989"/>
    </source>
</evidence>
<name>A0A840S9S3_9BURK</name>
<dbReference type="OrthoDB" id="554695at2"/>
<feature type="transmembrane region" description="Helical" evidence="8">
    <location>
        <begin position="187"/>
        <end position="210"/>
    </location>
</feature>
<keyword evidence="3" id="KW-0813">Transport</keyword>
<keyword evidence="6 8" id="KW-1133">Transmembrane helix</keyword>
<keyword evidence="7 8" id="KW-0472">Membrane</keyword>
<protein>
    <recommendedName>
        <fullName evidence="8">Probable membrane transporter protein</fullName>
    </recommendedName>
</protein>
<dbReference type="InterPro" id="IPR002781">
    <property type="entry name" value="TM_pro_TauE-like"/>
</dbReference>
<dbReference type="RefSeq" id="WP_138858204.1">
    <property type="nucleotide sequence ID" value="NZ_CP040709.1"/>
</dbReference>
<reference evidence="9 10" key="1">
    <citation type="submission" date="2020-08" db="EMBL/GenBank/DDBJ databases">
        <title>Genomic Encyclopedia of Type Strains, Phase IV (KMG-IV): sequencing the most valuable type-strain genomes for metagenomic binning, comparative biology and taxonomic classification.</title>
        <authorList>
            <person name="Goeker M."/>
        </authorList>
    </citation>
    <scope>NUCLEOTIDE SEQUENCE [LARGE SCALE GENOMIC DNA]</scope>
    <source>
        <strain evidence="9 10">DSM 23958</strain>
    </source>
</reference>
<evidence type="ECO:0000256" key="2">
    <source>
        <dbReference type="ARBA" id="ARBA00009142"/>
    </source>
</evidence>
<dbReference type="InterPro" id="IPR052017">
    <property type="entry name" value="TSUP"/>
</dbReference>